<dbReference type="AlphaFoldDB" id="A0A8J3WII4"/>
<gene>
    <name evidence="2" type="ORF">Pro02_72840</name>
</gene>
<accession>A0A8J3WII4</accession>
<dbReference type="EMBL" id="BOOI01000093">
    <property type="protein sequence ID" value="GIH88876.1"/>
    <property type="molecule type" value="Genomic_DNA"/>
</dbReference>
<dbReference type="InterPro" id="IPR058002">
    <property type="entry name" value="Gp82"/>
</dbReference>
<organism evidence="2 3">
    <name type="scientific">Planobispora rosea</name>
    <dbReference type="NCBI Taxonomy" id="35762"/>
    <lineage>
        <taxon>Bacteria</taxon>
        <taxon>Bacillati</taxon>
        <taxon>Actinomycetota</taxon>
        <taxon>Actinomycetes</taxon>
        <taxon>Streptosporangiales</taxon>
        <taxon>Streptosporangiaceae</taxon>
        <taxon>Planobispora</taxon>
    </lineage>
</organism>
<protein>
    <submittedName>
        <fullName evidence="2">Uncharacterized protein</fullName>
    </submittedName>
</protein>
<evidence type="ECO:0000256" key="1">
    <source>
        <dbReference type="SAM" id="MobiDB-lite"/>
    </source>
</evidence>
<name>A0A8J3WII4_PLARO</name>
<sequence>MNAASATCASEREQMAATGSASSALPPPDPGTVVLVHVNLHKGTFSVSDPRTRRVLHNATTVTLEAVTFIIHESTRQRVLRDRRRQVHAWAKGTLVTVDADPAPDVSGMVPVRYNPYRGGHFTADGRPLAGAQRITFRDRLGYLEAADARFQD</sequence>
<dbReference type="Proteomes" id="UP000655044">
    <property type="component" value="Unassembled WGS sequence"/>
</dbReference>
<dbReference type="Pfam" id="PF25735">
    <property type="entry name" value="Phage_L5_gp82"/>
    <property type="match status" value="1"/>
</dbReference>
<evidence type="ECO:0000313" key="3">
    <source>
        <dbReference type="Proteomes" id="UP000655044"/>
    </source>
</evidence>
<feature type="region of interest" description="Disordered" evidence="1">
    <location>
        <begin position="1"/>
        <end position="28"/>
    </location>
</feature>
<keyword evidence="3" id="KW-1185">Reference proteome</keyword>
<reference evidence="2" key="1">
    <citation type="submission" date="2021-01" db="EMBL/GenBank/DDBJ databases">
        <title>Whole genome shotgun sequence of Planobispora rosea NBRC 15558.</title>
        <authorList>
            <person name="Komaki H."/>
            <person name="Tamura T."/>
        </authorList>
    </citation>
    <scope>NUCLEOTIDE SEQUENCE</scope>
    <source>
        <strain evidence="2">NBRC 15558</strain>
    </source>
</reference>
<proteinExistence type="predicted"/>
<evidence type="ECO:0000313" key="2">
    <source>
        <dbReference type="EMBL" id="GIH88876.1"/>
    </source>
</evidence>
<comment type="caution">
    <text evidence="2">The sequence shown here is derived from an EMBL/GenBank/DDBJ whole genome shotgun (WGS) entry which is preliminary data.</text>
</comment>